<dbReference type="EMBL" id="FOAG01000010">
    <property type="protein sequence ID" value="SEL96002.1"/>
    <property type="molecule type" value="Genomic_DNA"/>
</dbReference>
<name>A0A1H7UG05_9RHOB</name>
<evidence type="ECO:0008006" key="4">
    <source>
        <dbReference type="Google" id="ProtNLM"/>
    </source>
</evidence>
<evidence type="ECO:0000313" key="3">
    <source>
        <dbReference type="Proteomes" id="UP000199582"/>
    </source>
</evidence>
<dbReference type="PANTHER" id="PTHR36302:SF1">
    <property type="entry name" value="COPPER CHAPERONE PCU(A)C"/>
    <property type="match status" value="1"/>
</dbReference>
<dbReference type="InterPro" id="IPR036182">
    <property type="entry name" value="PCuAC_sf"/>
</dbReference>
<reference evidence="2 3" key="1">
    <citation type="submission" date="2016-10" db="EMBL/GenBank/DDBJ databases">
        <authorList>
            <person name="de Groot N.N."/>
        </authorList>
    </citation>
    <scope>NUCLEOTIDE SEQUENCE [LARGE SCALE GENOMIC DNA]</scope>
    <source>
        <strain evidence="2 3">DSM 100674</strain>
    </source>
</reference>
<accession>A0A1H7UG05</accession>
<gene>
    <name evidence="2" type="ORF">SAMN05443999_11080</name>
</gene>
<keyword evidence="1" id="KW-0732">Signal</keyword>
<dbReference type="Proteomes" id="UP000199582">
    <property type="component" value="Unassembled WGS sequence"/>
</dbReference>
<dbReference type="RefSeq" id="WP_093038429.1">
    <property type="nucleotide sequence ID" value="NZ_FOAG01000010.1"/>
</dbReference>
<evidence type="ECO:0000256" key="1">
    <source>
        <dbReference type="SAM" id="SignalP"/>
    </source>
</evidence>
<dbReference type="OrthoDB" id="9796962at2"/>
<dbReference type="PANTHER" id="PTHR36302">
    <property type="entry name" value="BLR7088 PROTEIN"/>
    <property type="match status" value="1"/>
</dbReference>
<evidence type="ECO:0000313" key="2">
    <source>
        <dbReference type="EMBL" id="SEL96002.1"/>
    </source>
</evidence>
<feature type="signal peptide" evidence="1">
    <location>
        <begin position="1"/>
        <end position="22"/>
    </location>
</feature>
<organism evidence="2 3">
    <name type="scientific">Roseovarius azorensis</name>
    <dbReference type="NCBI Taxonomy" id="1287727"/>
    <lineage>
        <taxon>Bacteria</taxon>
        <taxon>Pseudomonadati</taxon>
        <taxon>Pseudomonadota</taxon>
        <taxon>Alphaproteobacteria</taxon>
        <taxon>Rhodobacterales</taxon>
        <taxon>Roseobacteraceae</taxon>
        <taxon>Roseovarius</taxon>
    </lineage>
</organism>
<proteinExistence type="predicted"/>
<sequence>MSPKSTLLVALAAATLALPAMAQEIHILDTYARSASPAAKTGAAFMLIENIGDADDRLIGANSPVAQIAQIHTHREEGGVMKMIHVEDGLPVPAGETLFLERGGSHIMFMGLTESFEQGKTVPLTLVFEKSGEITLDIPVDLTRKSAEGHGHGHSHGTGN</sequence>
<dbReference type="AlphaFoldDB" id="A0A1H7UG05"/>
<protein>
    <recommendedName>
        <fullName evidence="4">Copper(I)-binding protein</fullName>
    </recommendedName>
</protein>
<keyword evidence="3" id="KW-1185">Reference proteome</keyword>
<dbReference type="InterPro" id="IPR058248">
    <property type="entry name" value="Lxx211020-like"/>
</dbReference>
<dbReference type="InterPro" id="IPR007410">
    <property type="entry name" value="LpqE-like"/>
</dbReference>
<dbReference type="Gene3D" id="2.60.40.1890">
    <property type="entry name" value="PCu(A)C copper chaperone"/>
    <property type="match status" value="1"/>
</dbReference>
<dbReference type="STRING" id="1287727.SAMN05443999_11080"/>
<dbReference type="Pfam" id="PF04314">
    <property type="entry name" value="PCuAC"/>
    <property type="match status" value="1"/>
</dbReference>
<dbReference type="SUPFAM" id="SSF110087">
    <property type="entry name" value="DR1885-like metal-binding protein"/>
    <property type="match status" value="1"/>
</dbReference>
<feature type="chain" id="PRO_5009299831" description="Copper(I)-binding protein" evidence="1">
    <location>
        <begin position="23"/>
        <end position="160"/>
    </location>
</feature>